<name>A0A0F9NVH1_9ZZZZ</name>
<evidence type="ECO:0000313" key="1">
    <source>
        <dbReference type="EMBL" id="KKN23510.1"/>
    </source>
</evidence>
<reference evidence="1" key="1">
    <citation type="journal article" date="2015" name="Nature">
        <title>Complex archaea that bridge the gap between prokaryotes and eukaryotes.</title>
        <authorList>
            <person name="Spang A."/>
            <person name="Saw J.H."/>
            <person name="Jorgensen S.L."/>
            <person name="Zaremba-Niedzwiedzka K."/>
            <person name="Martijn J."/>
            <person name="Lind A.E."/>
            <person name="van Eijk R."/>
            <person name="Schleper C."/>
            <person name="Guy L."/>
            <person name="Ettema T.J."/>
        </authorList>
    </citation>
    <scope>NUCLEOTIDE SEQUENCE</scope>
</reference>
<sequence>MSVTDQAFLSEIQGTLIEPEDNGVAWASGFWTSAEVVGYMNARQREFLKETFCLVSSNTLVTVPGPLRHPLPQDWVATYDVQWRTAAGVYKELPRSSSFEADLADPDWIYESQPIPDACSDGDQGTLLLQIMPLANDAGLLEILYVAVSATLGTGGVLFDVPDEFIPAIKWGVISDMLSKVGRAHDPSRAAYAEARYQEGIMAVQVMLGRFS</sequence>
<protein>
    <submittedName>
        <fullName evidence="1">Uncharacterized protein</fullName>
    </submittedName>
</protein>
<proteinExistence type="predicted"/>
<dbReference type="Pfam" id="PF24175">
    <property type="entry name" value="SU10_adaptor"/>
    <property type="match status" value="1"/>
</dbReference>
<dbReference type="AlphaFoldDB" id="A0A0F9NVH1"/>
<gene>
    <name evidence="1" type="ORF">LCGC14_0904250</name>
</gene>
<dbReference type="EMBL" id="LAZR01002964">
    <property type="protein sequence ID" value="KKN23510.1"/>
    <property type="molecule type" value="Genomic_DNA"/>
</dbReference>
<dbReference type="InterPro" id="IPR056209">
    <property type="entry name" value="SU10_adaptor"/>
</dbReference>
<accession>A0A0F9NVH1</accession>
<organism evidence="1">
    <name type="scientific">marine sediment metagenome</name>
    <dbReference type="NCBI Taxonomy" id="412755"/>
    <lineage>
        <taxon>unclassified sequences</taxon>
        <taxon>metagenomes</taxon>
        <taxon>ecological metagenomes</taxon>
    </lineage>
</organism>
<comment type="caution">
    <text evidence="1">The sequence shown here is derived from an EMBL/GenBank/DDBJ whole genome shotgun (WGS) entry which is preliminary data.</text>
</comment>